<evidence type="ECO:0000256" key="1">
    <source>
        <dbReference type="SAM" id="MobiDB-lite"/>
    </source>
</evidence>
<dbReference type="SUPFAM" id="SSF53756">
    <property type="entry name" value="UDP-Glycosyltransferase/glycogen phosphorylase"/>
    <property type="match status" value="1"/>
</dbReference>
<dbReference type="RefSeq" id="WP_341425011.1">
    <property type="nucleotide sequence ID" value="NZ_JBBUTG010000003.1"/>
</dbReference>
<comment type="caution">
    <text evidence="2">The sequence shown here is derived from an EMBL/GenBank/DDBJ whole genome shotgun (WGS) entry which is preliminary data.</text>
</comment>
<gene>
    <name evidence="2" type="ORF">AACH06_07410</name>
</gene>
<name>A0ABU9BLD7_9BURK</name>
<proteinExistence type="predicted"/>
<keyword evidence="3" id="KW-1185">Reference proteome</keyword>
<evidence type="ECO:0000313" key="2">
    <source>
        <dbReference type="EMBL" id="MEK8030651.1"/>
    </source>
</evidence>
<feature type="region of interest" description="Disordered" evidence="1">
    <location>
        <begin position="1"/>
        <end position="22"/>
    </location>
</feature>
<dbReference type="Proteomes" id="UP001371218">
    <property type="component" value="Unassembled WGS sequence"/>
</dbReference>
<dbReference type="Pfam" id="PF13692">
    <property type="entry name" value="Glyco_trans_1_4"/>
    <property type="match status" value="1"/>
</dbReference>
<reference evidence="2 3" key="1">
    <citation type="submission" date="2024-04" db="EMBL/GenBank/DDBJ databases">
        <title>Novel species of the genus Ideonella isolated from streams.</title>
        <authorList>
            <person name="Lu H."/>
        </authorList>
    </citation>
    <scope>NUCLEOTIDE SEQUENCE [LARGE SCALE GENOMIC DNA]</scope>
    <source>
        <strain evidence="2 3">DXS29W</strain>
    </source>
</reference>
<accession>A0ABU9BLD7</accession>
<sequence length="778" mass="87073">MIPRAEVPSTLAAGSADGEATSPADDALHAELLARLSEPEVQLLGADILVLSPTPTAPTDQGNRKRIYAVCKELQRRGARIHFVFYPQEWWFDFLPDDLVREMASQWDSFHLLPATRHTYTKPEGADYHIDEWWDDSIRDYLQWLFKRNRFDAFIVNYAYMSKAFEYAPANTLKILDTHDKFTGRRQLLADNGIAPEFFYTTADQEAIALNRAQLVWAIKDEEAEFYRSISNTPCITMPHIEPETRVARVRQPKDEGKLVIGMLGSGNVINVNNARAFVKAAMPIIARRGAPIVIRFVGAMCRRLPDLEGMDGVELLGPVDTTDEFYRDVDLVIVPLAFSTGLKIKAVEAFATGMPLVAMGHALEGIPTRHPWHQCQTMEEVAEVCCDVAFDRAQLDGLTESTTSTYALVRAQAKVAFDDTLHRLTHYPTVVMTVDRSFFELDSPYREHVFQTVNLMRHLSQVVLYFDQPLPANQNALFEAFHGMSTHCKVAVAPGLEAPKGRSLGLSSVQASLKDVLAAYGRATLWVTRLCAEMLHLPKQPARLPLFVRLDILRMFQPSVLGGDAVAKLTAQFQEVTLIDCHPLAPPVKAAEHARVVNVPFWRWRPWLLNNDDGPHRVLLLARDDQVELADVLADALDRFHPDWAPAQVVVGDLAQAGPTSMGVYARARLHAGTMLGRFGLLRPLPIAVLDLTGDAPDFEVFRETLRRAQVPVIQPPQGVDSLEPPTLWQLADFVMSLGRNLASFTAQAQKDEKSRYGGDAGWNYIWKSVSVKNVLW</sequence>
<keyword evidence="2" id="KW-0328">Glycosyltransferase</keyword>
<dbReference type="GO" id="GO:0016757">
    <property type="term" value="F:glycosyltransferase activity"/>
    <property type="evidence" value="ECO:0007669"/>
    <property type="project" value="UniProtKB-KW"/>
</dbReference>
<keyword evidence="2" id="KW-0808">Transferase</keyword>
<protein>
    <submittedName>
        <fullName evidence="2">Glycosyltransferase</fullName>
        <ecNumber evidence="2">2.4.-.-</ecNumber>
    </submittedName>
</protein>
<dbReference type="Gene3D" id="3.40.50.2000">
    <property type="entry name" value="Glycogen Phosphorylase B"/>
    <property type="match status" value="2"/>
</dbReference>
<dbReference type="EMBL" id="JBBUTG010000003">
    <property type="protein sequence ID" value="MEK8030651.1"/>
    <property type="molecule type" value="Genomic_DNA"/>
</dbReference>
<dbReference type="EC" id="2.4.-.-" evidence="2"/>
<organism evidence="2 3">
    <name type="scientific">Ideonella lacteola</name>
    <dbReference type="NCBI Taxonomy" id="2984193"/>
    <lineage>
        <taxon>Bacteria</taxon>
        <taxon>Pseudomonadati</taxon>
        <taxon>Pseudomonadota</taxon>
        <taxon>Betaproteobacteria</taxon>
        <taxon>Burkholderiales</taxon>
        <taxon>Sphaerotilaceae</taxon>
        <taxon>Ideonella</taxon>
    </lineage>
</organism>
<evidence type="ECO:0000313" key="3">
    <source>
        <dbReference type="Proteomes" id="UP001371218"/>
    </source>
</evidence>